<dbReference type="Proteomes" id="UP000265875">
    <property type="component" value="Unassembled WGS sequence"/>
</dbReference>
<dbReference type="EMBL" id="QWLL01000030">
    <property type="protein sequence ID" value="RII77503.1"/>
    <property type="molecule type" value="Genomic_DNA"/>
</dbReference>
<name>A0A399M6S7_9PSED</name>
<dbReference type="GO" id="GO:0006974">
    <property type="term" value="P:DNA damage response"/>
    <property type="evidence" value="ECO:0007669"/>
    <property type="project" value="TreeGrafter"/>
</dbReference>
<dbReference type="RefSeq" id="WP_119370043.1">
    <property type="nucleotide sequence ID" value="NZ_QWLL01000030.1"/>
</dbReference>
<evidence type="ECO:0000313" key="2">
    <source>
        <dbReference type="Proteomes" id="UP000265875"/>
    </source>
</evidence>
<protein>
    <submittedName>
        <fullName evidence="1">DUF535 domain-containing protein</fullName>
    </submittedName>
</protein>
<reference evidence="1 2" key="1">
    <citation type="submission" date="2018-08" db="EMBL/GenBank/DDBJ databases">
        <title>Draft genome sequence of the cyanotroph, Pseudomonas monteilii BCN3.</title>
        <authorList>
            <person name="Jones L.B."/>
            <person name="Kunz D.A."/>
        </authorList>
    </citation>
    <scope>NUCLEOTIDE SEQUENCE [LARGE SCALE GENOMIC DNA]</scope>
    <source>
        <strain evidence="1 2">BCN3</strain>
    </source>
</reference>
<organism evidence="1 2">
    <name type="scientific">Pseudomonas monteilii</name>
    <dbReference type="NCBI Taxonomy" id="76759"/>
    <lineage>
        <taxon>Bacteria</taxon>
        <taxon>Pseudomonadati</taxon>
        <taxon>Pseudomonadota</taxon>
        <taxon>Gammaproteobacteria</taxon>
        <taxon>Pseudomonadales</taxon>
        <taxon>Pseudomonadaceae</taxon>
        <taxon>Pseudomonas</taxon>
    </lineage>
</organism>
<dbReference type="AlphaFoldDB" id="A0A399M6S7"/>
<gene>
    <name evidence="1" type="ORF">D0894_12955</name>
</gene>
<dbReference type="InterPro" id="IPR007488">
    <property type="entry name" value="DUF535"/>
</dbReference>
<proteinExistence type="predicted"/>
<sequence length="334" mass="37104">MMLGALVKSVSTLQPGYSLRALNNKYKLTREIVRQWPELNAFMQRMTTALGQQGLQRLGVDCIGVVQWPYLSKCWEAPQRLEVVASHFEVLAGQFPALLLLGRDESLTLCELASYSPGCRLVLDRPIWFKREGELVLNLFQGDLRVASLAFTLCRDQGGLSMFIGAVQGIHKGIDSETSLAIYRDLTKDFEGLRPRSLLLEALKCLARMLGVAHLYAVSDACRHHRHPYFGSDKAQDLAANYDVIWQENGATASNRDDFFTIPLSPAQRAEQDIPAKKRAMYRRRQALLDDVFIRLQAALPGSSQNLGLQGKQGDAFAVSASAVGRPPVVDSLK</sequence>
<evidence type="ECO:0000313" key="1">
    <source>
        <dbReference type="EMBL" id="RII77503.1"/>
    </source>
</evidence>
<comment type="caution">
    <text evidence="1">The sequence shown here is derived from an EMBL/GenBank/DDBJ whole genome shotgun (WGS) entry which is preliminary data.</text>
</comment>
<accession>A0A399M6S7</accession>
<dbReference type="PANTHER" id="PTHR38785:SF1">
    <property type="entry name" value="HOMOLOG OF VIRK"/>
    <property type="match status" value="1"/>
</dbReference>
<dbReference type="Pfam" id="PF04393">
    <property type="entry name" value="DUF535"/>
    <property type="match status" value="1"/>
</dbReference>
<dbReference type="PANTHER" id="PTHR38785">
    <property type="entry name" value="HOMOLOG OF VIRK"/>
    <property type="match status" value="1"/>
</dbReference>